<evidence type="ECO:0000313" key="2">
    <source>
        <dbReference type="EMBL" id="EPQ57065.1"/>
    </source>
</evidence>
<gene>
    <name evidence="2" type="ORF">GLOTRDRAFT_115139</name>
</gene>
<accession>S7RR42</accession>
<feature type="region of interest" description="Disordered" evidence="1">
    <location>
        <begin position="1"/>
        <end position="22"/>
    </location>
</feature>
<dbReference type="AlphaFoldDB" id="S7RR42"/>
<dbReference type="Proteomes" id="UP000030669">
    <property type="component" value="Unassembled WGS sequence"/>
</dbReference>
<sequence length="97" mass="10775">MVGSIGDDVYGAHSHPQRCPRTGRSNTIAGTVWKLFTALWDDQCLSIPSVCSRASYHDSYEYAPDSLYHHQFTHLTLYTNLSVLCSSPLLCDTPPCP</sequence>
<reference evidence="2 3" key="1">
    <citation type="journal article" date="2012" name="Science">
        <title>The Paleozoic origin of enzymatic lignin decomposition reconstructed from 31 fungal genomes.</title>
        <authorList>
            <person name="Floudas D."/>
            <person name="Binder M."/>
            <person name="Riley R."/>
            <person name="Barry K."/>
            <person name="Blanchette R.A."/>
            <person name="Henrissat B."/>
            <person name="Martinez A.T."/>
            <person name="Otillar R."/>
            <person name="Spatafora J.W."/>
            <person name="Yadav J.S."/>
            <person name="Aerts A."/>
            <person name="Benoit I."/>
            <person name="Boyd A."/>
            <person name="Carlson A."/>
            <person name="Copeland A."/>
            <person name="Coutinho P.M."/>
            <person name="de Vries R.P."/>
            <person name="Ferreira P."/>
            <person name="Findley K."/>
            <person name="Foster B."/>
            <person name="Gaskell J."/>
            <person name="Glotzer D."/>
            <person name="Gorecki P."/>
            <person name="Heitman J."/>
            <person name="Hesse C."/>
            <person name="Hori C."/>
            <person name="Igarashi K."/>
            <person name="Jurgens J.A."/>
            <person name="Kallen N."/>
            <person name="Kersten P."/>
            <person name="Kohler A."/>
            <person name="Kuees U."/>
            <person name="Kumar T.K.A."/>
            <person name="Kuo A."/>
            <person name="LaButti K."/>
            <person name="Larrondo L.F."/>
            <person name="Lindquist E."/>
            <person name="Ling A."/>
            <person name="Lombard V."/>
            <person name="Lucas S."/>
            <person name="Lundell T."/>
            <person name="Martin R."/>
            <person name="McLaughlin D.J."/>
            <person name="Morgenstern I."/>
            <person name="Morin E."/>
            <person name="Murat C."/>
            <person name="Nagy L.G."/>
            <person name="Nolan M."/>
            <person name="Ohm R.A."/>
            <person name="Patyshakuliyeva A."/>
            <person name="Rokas A."/>
            <person name="Ruiz-Duenas F.J."/>
            <person name="Sabat G."/>
            <person name="Salamov A."/>
            <person name="Samejima M."/>
            <person name="Schmutz J."/>
            <person name="Slot J.C."/>
            <person name="St John F."/>
            <person name="Stenlid J."/>
            <person name="Sun H."/>
            <person name="Sun S."/>
            <person name="Syed K."/>
            <person name="Tsang A."/>
            <person name="Wiebenga A."/>
            <person name="Young D."/>
            <person name="Pisabarro A."/>
            <person name="Eastwood D.C."/>
            <person name="Martin F."/>
            <person name="Cullen D."/>
            <person name="Grigoriev I.V."/>
            <person name="Hibbett D.S."/>
        </authorList>
    </citation>
    <scope>NUCLEOTIDE SEQUENCE [LARGE SCALE GENOMIC DNA]</scope>
    <source>
        <strain evidence="2 3">ATCC 11539</strain>
    </source>
</reference>
<keyword evidence="3" id="KW-1185">Reference proteome</keyword>
<dbReference type="GeneID" id="19299990"/>
<name>S7RR42_GLOTA</name>
<protein>
    <submittedName>
        <fullName evidence="2">Uncharacterized protein</fullName>
    </submittedName>
</protein>
<dbReference type="EMBL" id="KB469299">
    <property type="protein sequence ID" value="EPQ57065.1"/>
    <property type="molecule type" value="Genomic_DNA"/>
</dbReference>
<dbReference type="HOGENOM" id="CLU_2346896_0_0_1"/>
<dbReference type="KEGG" id="gtr:GLOTRDRAFT_115139"/>
<proteinExistence type="predicted"/>
<organism evidence="2 3">
    <name type="scientific">Gloeophyllum trabeum (strain ATCC 11539 / FP-39264 / Madison 617)</name>
    <name type="common">Brown rot fungus</name>
    <dbReference type="NCBI Taxonomy" id="670483"/>
    <lineage>
        <taxon>Eukaryota</taxon>
        <taxon>Fungi</taxon>
        <taxon>Dikarya</taxon>
        <taxon>Basidiomycota</taxon>
        <taxon>Agaricomycotina</taxon>
        <taxon>Agaricomycetes</taxon>
        <taxon>Gloeophyllales</taxon>
        <taxon>Gloeophyllaceae</taxon>
        <taxon>Gloeophyllum</taxon>
    </lineage>
</organism>
<dbReference type="RefSeq" id="XP_007864221.1">
    <property type="nucleotide sequence ID" value="XM_007866030.1"/>
</dbReference>
<evidence type="ECO:0000256" key="1">
    <source>
        <dbReference type="SAM" id="MobiDB-lite"/>
    </source>
</evidence>
<evidence type="ECO:0000313" key="3">
    <source>
        <dbReference type="Proteomes" id="UP000030669"/>
    </source>
</evidence>